<sequence length="78" mass="8700">MYPLCVVKEDYVVVCVKGLMRLSRGAKVLWEKFESGEEADTEIQQQRNHAVIIVQEASYRQGAVDIGEKQESGRGDAG</sequence>
<organism evidence="1 2">
    <name type="scientific">Sphagnum jensenii</name>
    <dbReference type="NCBI Taxonomy" id="128206"/>
    <lineage>
        <taxon>Eukaryota</taxon>
        <taxon>Viridiplantae</taxon>
        <taxon>Streptophyta</taxon>
        <taxon>Embryophyta</taxon>
        <taxon>Bryophyta</taxon>
        <taxon>Sphagnophytina</taxon>
        <taxon>Sphagnopsida</taxon>
        <taxon>Sphagnales</taxon>
        <taxon>Sphagnaceae</taxon>
        <taxon>Sphagnum</taxon>
    </lineage>
</organism>
<evidence type="ECO:0000313" key="2">
    <source>
        <dbReference type="Proteomes" id="UP001497522"/>
    </source>
</evidence>
<protein>
    <submittedName>
        <fullName evidence="1">Uncharacterized protein</fullName>
    </submittedName>
</protein>
<evidence type="ECO:0000313" key="1">
    <source>
        <dbReference type="EMBL" id="CAK9872002.1"/>
    </source>
</evidence>
<accession>A0ABP1BAF7</accession>
<gene>
    <name evidence="1" type="ORF">CSSPJE1EN2_LOCUS14599</name>
</gene>
<dbReference type="EMBL" id="OZ023703">
    <property type="protein sequence ID" value="CAK9872002.1"/>
    <property type="molecule type" value="Genomic_DNA"/>
</dbReference>
<keyword evidence="2" id="KW-1185">Reference proteome</keyword>
<proteinExistence type="predicted"/>
<name>A0ABP1BAF7_9BRYO</name>
<dbReference type="Proteomes" id="UP001497522">
    <property type="component" value="Chromosome 2"/>
</dbReference>
<reference evidence="1 2" key="1">
    <citation type="submission" date="2024-03" db="EMBL/GenBank/DDBJ databases">
        <authorList>
            <consortium name="ELIXIR-Norway"/>
            <consortium name="Elixir Norway"/>
        </authorList>
    </citation>
    <scope>NUCLEOTIDE SEQUENCE [LARGE SCALE GENOMIC DNA]</scope>
</reference>